<accession>A0ABN2B216</accession>
<proteinExistence type="predicted"/>
<evidence type="ECO:0008006" key="3">
    <source>
        <dbReference type="Google" id="ProtNLM"/>
    </source>
</evidence>
<dbReference type="Gene3D" id="3.40.50.720">
    <property type="entry name" value="NAD(P)-binding Rossmann-like Domain"/>
    <property type="match status" value="1"/>
</dbReference>
<dbReference type="Pfam" id="PF13561">
    <property type="entry name" value="adh_short_C2"/>
    <property type="match status" value="1"/>
</dbReference>
<sequence length="93" mass="9611">MEALAACETRVNTVVPGFTDNGHPLFSDPGAREHMSDHTALGGVAEPAVVAEGLAFLLSDRSRRTTGSILDVSGGSRLGYRGGASGVSLRSLR</sequence>
<protein>
    <recommendedName>
        <fullName evidence="3">Enoyl-(Acyl carrier protein) reductase</fullName>
    </recommendedName>
</protein>
<dbReference type="SUPFAM" id="SSF51735">
    <property type="entry name" value="NAD(P)-binding Rossmann-fold domains"/>
    <property type="match status" value="1"/>
</dbReference>
<dbReference type="InterPro" id="IPR002347">
    <property type="entry name" value="SDR_fam"/>
</dbReference>
<reference evidence="1 2" key="1">
    <citation type="journal article" date="2019" name="Int. J. Syst. Evol. Microbiol.">
        <title>The Global Catalogue of Microorganisms (GCM) 10K type strain sequencing project: providing services to taxonomists for standard genome sequencing and annotation.</title>
        <authorList>
            <consortium name="The Broad Institute Genomics Platform"/>
            <consortium name="The Broad Institute Genome Sequencing Center for Infectious Disease"/>
            <person name="Wu L."/>
            <person name="Ma J."/>
        </authorList>
    </citation>
    <scope>NUCLEOTIDE SEQUENCE [LARGE SCALE GENOMIC DNA]</scope>
    <source>
        <strain evidence="1 2">JCM 13319</strain>
    </source>
</reference>
<gene>
    <name evidence="1" type="ORF">GCM10009691_05120</name>
</gene>
<evidence type="ECO:0000313" key="2">
    <source>
        <dbReference type="Proteomes" id="UP001501791"/>
    </source>
</evidence>
<dbReference type="RefSeq" id="WP_346035192.1">
    <property type="nucleotide sequence ID" value="NZ_BAAALY010000002.1"/>
</dbReference>
<comment type="caution">
    <text evidence="1">The sequence shown here is derived from an EMBL/GenBank/DDBJ whole genome shotgun (WGS) entry which is preliminary data.</text>
</comment>
<keyword evidence="2" id="KW-1185">Reference proteome</keyword>
<dbReference type="Proteomes" id="UP001501791">
    <property type="component" value="Unassembled WGS sequence"/>
</dbReference>
<dbReference type="InterPro" id="IPR036291">
    <property type="entry name" value="NAD(P)-bd_dom_sf"/>
</dbReference>
<evidence type="ECO:0000313" key="1">
    <source>
        <dbReference type="EMBL" id="GAA1532350.1"/>
    </source>
</evidence>
<name>A0ABN2B216_9MICO</name>
<organism evidence="1 2">
    <name type="scientific">Brevibacterium picturae</name>
    <dbReference type="NCBI Taxonomy" id="260553"/>
    <lineage>
        <taxon>Bacteria</taxon>
        <taxon>Bacillati</taxon>
        <taxon>Actinomycetota</taxon>
        <taxon>Actinomycetes</taxon>
        <taxon>Micrococcales</taxon>
        <taxon>Brevibacteriaceae</taxon>
        <taxon>Brevibacterium</taxon>
    </lineage>
</organism>
<dbReference type="EMBL" id="BAAALY010000002">
    <property type="protein sequence ID" value="GAA1532350.1"/>
    <property type="molecule type" value="Genomic_DNA"/>
</dbReference>